<gene>
    <name evidence="2" type="ORF">UVI_02017880</name>
</gene>
<dbReference type="AlphaFoldDB" id="A0A1B5KS51"/>
<reference evidence="3" key="1">
    <citation type="journal article" date="2016" name="Genome Announc.">
        <title>Genome sequence of Ustilaginoidea virens IPU010, a rice pathogenic fungus causing false smut.</title>
        <authorList>
            <person name="Kumagai T."/>
            <person name="Ishii T."/>
            <person name="Terai G."/>
            <person name="Umemura M."/>
            <person name="Machida M."/>
            <person name="Asai K."/>
        </authorList>
    </citation>
    <scope>NUCLEOTIDE SEQUENCE [LARGE SCALE GENOMIC DNA]</scope>
    <source>
        <strain evidence="3">IPU010</strain>
    </source>
</reference>
<feature type="region of interest" description="Disordered" evidence="1">
    <location>
        <begin position="635"/>
        <end position="665"/>
    </location>
</feature>
<feature type="region of interest" description="Disordered" evidence="1">
    <location>
        <begin position="526"/>
        <end position="587"/>
    </location>
</feature>
<sequence length="703" mass="77457">MEEPSRAAGDSDLALPVRGGLPRDGFRKSDNDVLVHDLADNGFTSIMTSSMVTAFLNAASSPVSPGQSSPPLEQAKSPVIVPPTRPSSTPFPLFDSRIGPLCYIDDPEYGTHVGMHDEPPSLASQGAIAYQSQPSKFVELPIEVHEAILDHLFGYCVSPTSSSAMRMSSLTRPWCSALRHCRRRELADLALVNSVWRSLVQQRLYRHIKLKATVESIDSANIHLAGKPHLSCHVRHVEIWFPVFQPRYGPLALTSALAPPTVTFDGLTNANYTLPVNNCTVDEVFRFVSHTLPSVKVMTLEGGERRKAPKVVYFGRPADTLSLGSLEPITSVQTLVTRGQWNLMRDSNDFRTILSALPNLRDWQASYSKPKSKSYITVAEFVPSLPKRITNLSLSLENDYRREGMVAPFYAKVAMKTHICTRMAEVTSRLEHFSYTGRICHRFFDVASRLANPATARLRSIDLTVKNCCRHSSNYLDSGSGIQELGFIEAFEKLVLSALRSLEKFKEIQYLRIRFVDLGKAGLASPGSSSATREEGAPPQKLQLISLPQPRRLRRNPEHQRRDADGRLAKQGRAREVQRQENHVPQEVLRRRSVKAEETGRQGCLAYLRSADLVKGDKGQGLGHHARGEVLFRQHKGDEDAGEEELGEEGEGFGAEGGGWLGGGEVEEGVVRGEVVAVVDAGDVVEEGVRQEGRAVAETLAGA</sequence>
<feature type="region of interest" description="Disordered" evidence="1">
    <location>
        <begin position="1"/>
        <end position="27"/>
    </location>
</feature>
<feature type="compositionally biased region" description="Acidic residues" evidence="1">
    <location>
        <begin position="640"/>
        <end position="651"/>
    </location>
</feature>
<evidence type="ECO:0000256" key="1">
    <source>
        <dbReference type="SAM" id="MobiDB-lite"/>
    </source>
</evidence>
<proteinExistence type="predicted"/>
<evidence type="ECO:0000313" key="2">
    <source>
        <dbReference type="EMBL" id="GAO13686.1"/>
    </source>
</evidence>
<name>A0A1B5KS51_USTVR</name>
<feature type="compositionally biased region" description="Gly residues" evidence="1">
    <location>
        <begin position="652"/>
        <end position="664"/>
    </location>
</feature>
<feature type="compositionally biased region" description="Basic and acidic residues" evidence="1">
    <location>
        <begin position="555"/>
        <end position="587"/>
    </location>
</feature>
<evidence type="ECO:0000313" key="3">
    <source>
        <dbReference type="Proteomes" id="UP000054053"/>
    </source>
</evidence>
<dbReference type="EMBL" id="BBTG02000007">
    <property type="protein sequence ID" value="GAO13686.1"/>
    <property type="molecule type" value="Genomic_DNA"/>
</dbReference>
<dbReference type="Proteomes" id="UP000054053">
    <property type="component" value="Unassembled WGS sequence"/>
</dbReference>
<organism evidence="2 3">
    <name type="scientific">Ustilaginoidea virens</name>
    <name type="common">Rice false smut fungus</name>
    <name type="synonym">Villosiclava virens</name>
    <dbReference type="NCBI Taxonomy" id="1159556"/>
    <lineage>
        <taxon>Eukaryota</taxon>
        <taxon>Fungi</taxon>
        <taxon>Dikarya</taxon>
        <taxon>Ascomycota</taxon>
        <taxon>Pezizomycotina</taxon>
        <taxon>Sordariomycetes</taxon>
        <taxon>Hypocreomycetidae</taxon>
        <taxon>Hypocreales</taxon>
        <taxon>Clavicipitaceae</taxon>
        <taxon>Ustilaginoidea</taxon>
    </lineage>
</organism>
<comment type="caution">
    <text evidence="2">The sequence shown here is derived from an EMBL/GenBank/DDBJ whole genome shotgun (WGS) entry which is preliminary data.</text>
</comment>
<feature type="compositionally biased region" description="Low complexity" evidence="1">
    <location>
        <begin position="60"/>
        <end position="71"/>
    </location>
</feature>
<protein>
    <submittedName>
        <fullName evidence="2">Uncharacterized protein</fullName>
    </submittedName>
</protein>
<feature type="region of interest" description="Disordered" evidence="1">
    <location>
        <begin position="59"/>
        <end position="84"/>
    </location>
</feature>
<accession>A0A1B5KS51</accession>